<evidence type="ECO:0000256" key="4">
    <source>
        <dbReference type="ARBA" id="ARBA00022989"/>
    </source>
</evidence>
<evidence type="ECO:0000256" key="3">
    <source>
        <dbReference type="ARBA" id="ARBA00022692"/>
    </source>
</evidence>
<organism evidence="7 8">
    <name type="scientific">Botryobasidium botryosum (strain FD-172 SS1)</name>
    <dbReference type="NCBI Taxonomy" id="930990"/>
    <lineage>
        <taxon>Eukaryota</taxon>
        <taxon>Fungi</taxon>
        <taxon>Dikarya</taxon>
        <taxon>Basidiomycota</taxon>
        <taxon>Agaricomycotina</taxon>
        <taxon>Agaricomycetes</taxon>
        <taxon>Cantharellales</taxon>
        <taxon>Botryobasidiaceae</taxon>
        <taxon>Botryobasidium</taxon>
    </lineage>
</organism>
<dbReference type="OrthoDB" id="2131401at2759"/>
<dbReference type="AlphaFoldDB" id="A0A067N4J1"/>
<dbReference type="InParanoid" id="A0A067N4J1"/>
<dbReference type="Proteomes" id="UP000027195">
    <property type="component" value="Unassembled WGS sequence"/>
</dbReference>
<feature type="transmembrane region" description="Helical" evidence="6">
    <location>
        <begin position="126"/>
        <end position="147"/>
    </location>
</feature>
<proteinExistence type="inferred from homology"/>
<feature type="transmembrane region" description="Helical" evidence="6">
    <location>
        <begin position="53"/>
        <end position="73"/>
    </location>
</feature>
<dbReference type="HOGENOM" id="CLU_071343_1_0_1"/>
<accession>A0A067N4J1</accession>
<sequence length="148" mass="16440">MGHSPSSLNTPLSAPPGYRTPSFPSLYNPSLEFRDEHGSHFLYKSSDIFRFTLYWTMIFYLSMYAFCGAWALIARRKPPGLGSAFVFLAFVFVGMFLAVLGSVVIGYVLAAVYSVGNFNVSTWVPFQWALIQTLVSILGSYPSIVTLL</sequence>
<keyword evidence="8" id="KW-1185">Reference proteome</keyword>
<evidence type="ECO:0000256" key="6">
    <source>
        <dbReference type="SAM" id="Phobius"/>
    </source>
</evidence>
<dbReference type="InterPro" id="IPR019334">
    <property type="entry name" value="TMEM170A/B/YPR153W-like"/>
</dbReference>
<dbReference type="GO" id="GO:0016020">
    <property type="term" value="C:membrane"/>
    <property type="evidence" value="ECO:0007669"/>
    <property type="project" value="UniProtKB-SubCell"/>
</dbReference>
<reference evidence="8" key="1">
    <citation type="journal article" date="2014" name="Proc. Natl. Acad. Sci. U.S.A.">
        <title>Extensive sampling of basidiomycete genomes demonstrates inadequacy of the white-rot/brown-rot paradigm for wood decay fungi.</title>
        <authorList>
            <person name="Riley R."/>
            <person name="Salamov A.A."/>
            <person name="Brown D.W."/>
            <person name="Nagy L.G."/>
            <person name="Floudas D."/>
            <person name="Held B.W."/>
            <person name="Levasseur A."/>
            <person name="Lombard V."/>
            <person name="Morin E."/>
            <person name="Otillar R."/>
            <person name="Lindquist E.A."/>
            <person name="Sun H."/>
            <person name="LaButti K.M."/>
            <person name="Schmutz J."/>
            <person name="Jabbour D."/>
            <person name="Luo H."/>
            <person name="Baker S.E."/>
            <person name="Pisabarro A.G."/>
            <person name="Walton J.D."/>
            <person name="Blanchette R.A."/>
            <person name="Henrissat B."/>
            <person name="Martin F."/>
            <person name="Cullen D."/>
            <person name="Hibbett D.S."/>
            <person name="Grigoriev I.V."/>
        </authorList>
    </citation>
    <scope>NUCLEOTIDE SEQUENCE [LARGE SCALE GENOMIC DNA]</scope>
    <source>
        <strain evidence="8">FD-172 SS1</strain>
    </source>
</reference>
<protein>
    <submittedName>
        <fullName evidence="7">Uncharacterized protein</fullName>
    </submittedName>
</protein>
<dbReference type="Pfam" id="PF10190">
    <property type="entry name" value="Tmemb_170"/>
    <property type="match status" value="1"/>
</dbReference>
<keyword evidence="4 6" id="KW-1133">Transmembrane helix</keyword>
<gene>
    <name evidence="7" type="ORF">BOTBODRAFT_52241</name>
</gene>
<evidence type="ECO:0000313" key="8">
    <source>
        <dbReference type="Proteomes" id="UP000027195"/>
    </source>
</evidence>
<dbReference type="STRING" id="930990.A0A067N4J1"/>
<keyword evidence="3 6" id="KW-0812">Transmembrane</keyword>
<evidence type="ECO:0000256" key="1">
    <source>
        <dbReference type="ARBA" id="ARBA00004141"/>
    </source>
</evidence>
<feature type="transmembrane region" description="Helical" evidence="6">
    <location>
        <begin position="85"/>
        <end position="114"/>
    </location>
</feature>
<keyword evidence="5 6" id="KW-0472">Membrane</keyword>
<comment type="subcellular location">
    <subcellularLocation>
        <location evidence="1">Membrane</location>
        <topology evidence="1">Multi-pass membrane protein</topology>
    </subcellularLocation>
</comment>
<dbReference type="PANTHER" id="PTHR22779">
    <property type="entry name" value="SD17342P"/>
    <property type="match status" value="1"/>
</dbReference>
<name>A0A067N4J1_BOTB1</name>
<evidence type="ECO:0000256" key="2">
    <source>
        <dbReference type="ARBA" id="ARBA00006325"/>
    </source>
</evidence>
<dbReference type="EMBL" id="KL198020">
    <property type="protein sequence ID" value="KDQ19057.1"/>
    <property type="molecule type" value="Genomic_DNA"/>
</dbReference>
<comment type="similarity">
    <text evidence="2">Belongs to the TMEM170 family.</text>
</comment>
<evidence type="ECO:0000313" key="7">
    <source>
        <dbReference type="EMBL" id="KDQ19057.1"/>
    </source>
</evidence>
<evidence type="ECO:0000256" key="5">
    <source>
        <dbReference type="ARBA" id="ARBA00023136"/>
    </source>
</evidence>
<dbReference type="PANTHER" id="PTHR22779:SF6">
    <property type="entry name" value="SD17342P"/>
    <property type="match status" value="1"/>
</dbReference>